<reference evidence="9 10" key="1">
    <citation type="journal article" date="2015" name="Nature">
        <title>rRNA introns, odd ribosomes, and small enigmatic genomes across a large radiation of phyla.</title>
        <authorList>
            <person name="Brown C.T."/>
            <person name="Hug L.A."/>
            <person name="Thomas B.C."/>
            <person name="Sharon I."/>
            <person name="Castelle C.J."/>
            <person name="Singh A."/>
            <person name="Wilkins M.J."/>
            <person name="Williams K.H."/>
            <person name="Banfield J.F."/>
        </authorList>
    </citation>
    <scope>NUCLEOTIDE SEQUENCE [LARGE SCALE GENOMIC DNA]</scope>
</reference>
<dbReference type="PANTHER" id="PTHR30576:SF10">
    <property type="entry name" value="SLL5057 PROTEIN"/>
    <property type="match status" value="1"/>
</dbReference>
<feature type="transmembrane region" description="Helical" evidence="7">
    <location>
        <begin position="67"/>
        <end position="90"/>
    </location>
</feature>
<comment type="similarity">
    <text evidence="2">Belongs to the bacterial sugar transferase family.</text>
</comment>
<dbReference type="AlphaFoldDB" id="A0A0G1PD41"/>
<dbReference type="InterPro" id="IPR003362">
    <property type="entry name" value="Bact_transf"/>
</dbReference>
<protein>
    <submittedName>
        <fullName evidence="9">Exopolysaccharide biosynthesis polyprenyl glycosylphosphotransferase</fullName>
    </submittedName>
</protein>
<evidence type="ECO:0000256" key="6">
    <source>
        <dbReference type="ARBA" id="ARBA00023136"/>
    </source>
</evidence>
<evidence type="ECO:0000256" key="7">
    <source>
        <dbReference type="SAM" id="Phobius"/>
    </source>
</evidence>
<evidence type="ECO:0000256" key="1">
    <source>
        <dbReference type="ARBA" id="ARBA00004141"/>
    </source>
</evidence>
<keyword evidence="5 7" id="KW-1133">Transmembrane helix</keyword>
<organism evidence="9 10">
    <name type="scientific">Candidatus Uhrbacteria bacterium GW2011_GWF2_46_218</name>
    <dbReference type="NCBI Taxonomy" id="1619001"/>
    <lineage>
        <taxon>Bacteria</taxon>
        <taxon>Candidatus Uhriibacteriota</taxon>
    </lineage>
</organism>
<sequence length="488" mass="55649">MIHLALFPHFCYDSLTMKRSELAFTLARVPADFLALASAGTAAYYARFFPSFTALRPVIFDLTLERYLAFLLPVVCLWILIFAFAGLYSTRLKSISNELTRVALACSSSMAAVFAISFFSRVLFESRFIALAAWAFSIVFVFLMRLTIRGLQRSLLWMGIGVHRIVLIGDTSASKTLKQLFETNPRFGYQIITSFSSFTKEAQDKIRRLKNQDKLDEILLADPEASKEVVLSLLQFADTEHLEFSYSADLFAAAIGRSYVHTYAGIPVIEVKKTPLDGWGAIYKRGFDIVGAFLLILLTLPIQLLTAIALCIEQPGNIFFSRFPDGSKAKRVGMHGKSFPYFKFRSMIKNAHLLRQDPEFLKKYGNERQGGPLFKLKDDPRVTRVGRFIRTYSIDEIPEFYLVLLGRMSLVGPRPHLPEEVANYAPHHRKVLTIRPGITGMAQTSGRSELNFEDEVRLDTYYIEHWSPWLDLYLLFKTPWIVLFKKAY</sequence>
<keyword evidence="4 7" id="KW-0812">Transmembrane</keyword>
<feature type="transmembrane region" description="Helical" evidence="7">
    <location>
        <begin position="128"/>
        <end position="148"/>
    </location>
</feature>
<dbReference type="Pfam" id="PF13727">
    <property type="entry name" value="CoA_binding_3"/>
    <property type="match status" value="1"/>
</dbReference>
<evidence type="ECO:0000313" key="9">
    <source>
        <dbReference type="EMBL" id="KKU30704.1"/>
    </source>
</evidence>
<evidence type="ECO:0000256" key="5">
    <source>
        <dbReference type="ARBA" id="ARBA00022989"/>
    </source>
</evidence>
<evidence type="ECO:0000256" key="3">
    <source>
        <dbReference type="ARBA" id="ARBA00022679"/>
    </source>
</evidence>
<evidence type="ECO:0000259" key="8">
    <source>
        <dbReference type="Pfam" id="PF02397"/>
    </source>
</evidence>
<dbReference type="PATRIC" id="fig|1619001.3.peg.1046"/>
<keyword evidence="3 9" id="KW-0808">Transferase</keyword>
<dbReference type="GO" id="GO:0016020">
    <property type="term" value="C:membrane"/>
    <property type="evidence" value="ECO:0007669"/>
    <property type="project" value="UniProtKB-SubCell"/>
</dbReference>
<accession>A0A0G1PD41</accession>
<feature type="transmembrane region" description="Helical" evidence="7">
    <location>
        <begin position="102"/>
        <end position="122"/>
    </location>
</feature>
<dbReference type="PANTHER" id="PTHR30576">
    <property type="entry name" value="COLANIC BIOSYNTHESIS UDP-GLUCOSE LIPID CARRIER TRANSFERASE"/>
    <property type="match status" value="1"/>
</dbReference>
<keyword evidence="6 7" id="KW-0472">Membrane</keyword>
<gene>
    <name evidence="9" type="ORF">UX45_C0037G0003</name>
</gene>
<dbReference type="InterPro" id="IPR017475">
    <property type="entry name" value="EPS_sugar_tfrase"/>
</dbReference>
<dbReference type="Pfam" id="PF02397">
    <property type="entry name" value="Bac_transf"/>
    <property type="match status" value="1"/>
</dbReference>
<evidence type="ECO:0000313" key="10">
    <source>
        <dbReference type="Proteomes" id="UP000034705"/>
    </source>
</evidence>
<dbReference type="NCBIfam" id="TIGR03025">
    <property type="entry name" value="EPS_sugtrans"/>
    <property type="match status" value="1"/>
</dbReference>
<feature type="transmembrane region" description="Helical" evidence="7">
    <location>
        <begin position="289"/>
        <end position="310"/>
    </location>
</feature>
<evidence type="ECO:0000256" key="4">
    <source>
        <dbReference type="ARBA" id="ARBA00022692"/>
    </source>
</evidence>
<comment type="caution">
    <text evidence="9">The sequence shown here is derived from an EMBL/GenBank/DDBJ whole genome shotgun (WGS) entry which is preliminary data.</text>
</comment>
<name>A0A0G1PD41_9BACT</name>
<dbReference type="GO" id="GO:0016780">
    <property type="term" value="F:phosphotransferase activity, for other substituted phosphate groups"/>
    <property type="evidence" value="ECO:0007669"/>
    <property type="project" value="TreeGrafter"/>
</dbReference>
<evidence type="ECO:0000256" key="2">
    <source>
        <dbReference type="ARBA" id="ARBA00006464"/>
    </source>
</evidence>
<feature type="domain" description="Bacterial sugar transferase" evidence="8">
    <location>
        <begin position="284"/>
        <end position="483"/>
    </location>
</feature>
<comment type="subcellular location">
    <subcellularLocation>
        <location evidence="1">Membrane</location>
        <topology evidence="1">Multi-pass membrane protein</topology>
    </subcellularLocation>
</comment>
<dbReference type="EMBL" id="LCMG01000037">
    <property type="protein sequence ID" value="KKU30704.1"/>
    <property type="molecule type" value="Genomic_DNA"/>
</dbReference>
<dbReference type="Proteomes" id="UP000034705">
    <property type="component" value="Unassembled WGS sequence"/>
</dbReference>
<proteinExistence type="inferred from homology"/>